<evidence type="ECO:0000256" key="2">
    <source>
        <dbReference type="SAM" id="SignalP"/>
    </source>
</evidence>
<sequence length="193" mass="20378">MRARFPLAVGMLLTSLALASCAPAAEPQGASTPPAPEPVATTPPPATVAPEPAEESTPEPHADPTCETIISSGTVDALKSQGWTSMQEEFRIGETVVDGGLMCMWADFSTASDHGQMYAWGPISGETAATAMAGLQRDGWLRSSEGDHVYFTEDPAYAIATDADGFGMTYEFGDGWVEFADTKQGLLLVDWQG</sequence>
<keyword evidence="4" id="KW-1185">Reference proteome</keyword>
<gene>
    <name evidence="3" type="ORF">WDU99_17145</name>
</gene>
<reference evidence="3 4" key="1">
    <citation type="submission" date="2024-02" db="EMBL/GenBank/DDBJ databases">
        <authorList>
            <person name="Saticioglu I.B."/>
        </authorList>
    </citation>
    <scope>NUCLEOTIDE SEQUENCE [LARGE SCALE GENOMIC DNA]</scope>
    <source>
        <strain evidence="3 4">Mu-80</strain>
    </source>
</reference>
<feature type="region of interest" description="Disordered" evidence="1">
    <location>
        <begin position="25"/>
        <end position="64"/>
    </location>
</feature>
<comment type="caution">
    <text evidence="3">The sequence shown here is derived from an EMBL/GenBank/DDBJ whole genome shotgun (WGS) entry which is preliminary data.</text>
</comment>
<dbReference type="Proteomes" id="UP001371224">
    <property type="component" value="Unassembled WGS sequence"/>
</dbReference>
<dbReference type="PROSITE" id="PS51257">
    <property type="entry name" value="PROKAR_LIPOPROTEIN"/>
    <property type="match status" value="1"/>
</dbReference>
<feature type="compositionally biased region" description="Pro residues" evidence="1">
    <location>
        <begin position="33"/>
        <end position="47"/>
    </location>
</feature>
<name>A0ABU8LFC4_9MICO</name>
<accession>A0ABU8LFC4</accession>
<feature type="chain" id="PRO_5047338805" description="Nitrate ABC transporter substrate-binding protein" evidence="2">
    <location>
        <begin position="25"/>
        <end position="193"/>
    </location>
</feature>
<dbReference type="EMBL" id="JBBDGM010000029">
    <property type="protein sequence ID" value="MEJ1090044.1"/>
    <property type="molecule type" value="Genomic_DNA"/>
</dbReference>
<evidence type="ECO:0000256" key="1">
    <source>
        <dbReference type="SAM" id="MobiDB-lite"/>
    </source>
</evidence>
<dbReference type="RefSeq" id="WP_337333684.1">
    <property type="nucleotide sequence ID" value="NZ_JBBDGM010000029.1"/>
</dbReference>
<keyword evidence="2" id="KW-0732">Signal</keyword>
<protein>
    <recommendedName>
        <fullName evidence="5">Nitrate ABC transporter substrate-binding protein</fullName>
    </recommendedName>
</protein>
<feature type="signal peptide" evidence="2">
    <location>
        <begin position="1"/>
        <end position="24"/>
    </location>
</feature>
<proteinExistence type="predicted"/>
<organism evidence="3 4">
    <name type="scientific">Microbacterium bandirmense</name>
    <dbReference type="NCBI Taxonomy" id="3122050"/>
    <lineage>
        <taxon>Bacteria</taxon>
        <taxon>Bacillati</taxon>
        <taxon>Actinomycetota</taxon>
        <taxon>Actinomycetes</taxon>
        <taxon>Micrococcales</taxon>
        <taxon>Microbacteriaceae</taxon>
        <taxon>Microbacterium</taxon>
    </lineage>
</organism>
<evidence type="ECO:0008006" key="5">
    <source>
        <dbReference type="Google" id="ProtNLM"/>
    </source>
</evidence>
<evidence type="ECO:0000313" key="3">
    <source>
        <dbReference type="EMBL" id="MEJ1090044.1"/>
    </source>
</evidence>
<evidence type="ECO:0000313" key="4">
    <source>
        <dbReference type="Proteomes" id="UP001371224"/>
    </source>
</evidence>